<name>A0A078MD89_9BACL</name>
<feature type="transmembrane region" description="Helical" evidence="1">
    <location>
        <begin position="398"/>
        <end position="425"/>
    </location>
</feature>
<sequence>MDTFVNFVDKKIGDDLAVVEEHFEENHIKALFAQYKELTVSSIIQQFGLGRIFDIYKKGGNLTTLNNAQRGVFANEEDESRFNKNYSQSMRKEVYEKDFAKNRKKIFQTQEKIIDDYTKKDLIKDGRTHRDHIVSASEIQQNNRARLYMTDKQRGEMATDNKNLAWTDGSLNQSKGEKDFKDWLKKENRKDKQKTNAQYYDINTKSSIKKYKQAKKYIDSTIDEAEEKYYIQGIVETGINQGVAMGQRQAVGLIIYEFQDVLFNEMMVYFRNYKTFTTISAKVKAFTEVCGKVKKHMLIKAKKILITFKEGFLHGFISNLITILINTFTTTAKNMARLLNESIHSLIKAVKLLVMKPEEMSKEEAIKGATKIISTAIITTFGVIMTESFVIYLKTTPFYLLADLIGSIIGSIITGIVVVTVVYAIDNFAKILDGLTYYVDAVIFDMTTSAKKMRESYYNAINTIDEQYELILKQIYHEYEELHILTMNAYDLSQRSGVLLGNSVKLAKALDINEEEILKNEVDILAFFNN</sequence>
<organism evidence="2">
    <name type="scientific">Metalysinibacillus saudimassiliensis</name>
    <dbReference type="NCBI Taxonomy" id="1461583"/>
    <lineage>
        <taxon>Bacteria</taxon>
        <taxon>Bacillati</taxon>
        <taxon>Bacillota</taxon>
        <taxon>Bacilli</taxon>
        <taxon>Bacillales</taxon>
        <taxon>Caryophanaceae</taxon>
        <taxon>Metalysinibacillus</taxon>
    </lineage>
</organism>
<dbReference type="PATRIC" id="fig|1461583.4.peg.2340"/>
<reference evidence="2" key="1">
    <citation type="submission" date="2014-07" db="EMBL/GenBank/DDBJ databases">
        <authorList>
            <person name="Urmite Genomes Urmite Genomes"/>
        </authorList>
    </citation>
    <scope>NUCLEOTIDE SEQUENCE</scope>
    <source>
        <strain evidence="2">13S34_air</strain>
    </source>
</reference>
<feature type="transmembrane region" description="Helical" evidence="1">
    <location>
        <begin position="311"/>
        <end position="329"/>
    </location>
</feature>
<dbReference type="AlphaFoldDB" id="A0A078MD89"/>
<dbReference type="HOGENOM" id="CLU_035594_1_0_9"/>
<keyword evidence="1" id="KW-0812">Transmembrane</keyword>
<dbReference type="EMBL" id="LN483077">
    <property type="protein sequence ID" value="CEA05363.1"/>
    <property type="molecule type" value="Genomic_DNA"/>
</dbReference>
<proteinExistence type="predicted"/>
<accession>A0A078MD89</accession>
<evidence type="ECO:0000256" key="1">
    <source>
        <dbReference type="SAM" id="Phobius"/>
    </source>
</evidence>
<keyword evidence="1" id="KW-0472">Membrane</keyword>
<gene>
    <name evidence="2" type="ORF">BN1050_02423</name>
</gene>
<feature type="transmembrane region" description="Helical" evidence="1">
    <location>
        <begin position="372"/>
        <end position="392"/>
    </location>
</feature>
<protein>
    <submittedName>
        <fullName evidence="2">Uncharacterized protein</fullName>
    </submittedName>
</protein>
<keyword evidence="1" id="KW-1133">Transmembrane helix</keyword>
<evidence type="ECO:0000313" key="2">
    <source>
        <dbReference type="EMBL" id="CEA05363.1"/>
    </source>
</evidence>